<proteinExistence type="predicted"/>
<reference evidence="1" key="1">
    <citation type="journal article" date="2020" name="Nature">
        <title>Giant virus diversity and host interactions through global metagenomics.</title>
        <authorList>
            <person name="Schulz F."/>
            <person name="Roux S."/>
            <person name="Paez-Espino D."/>
            <person name="Jungbluth S."/>
            <person name="Walsh D.A."/>
            <person name="Denef V.J."/>
            <person name="McMahon K.D."/>
            <person name="Konstantinidis K.T."/>
            <person name="Eloe-Fadrosh E.A."/>
            <person name="Kyrpides N.C."/>
            <person name="Woyke T."/>
        </authorList>
    </citation>
    <scope>NUCLEOTIDE SEQUENCE</scope>
    <source>
        <strain evidence="1">GVMAG-M-3300018416-26</strain>
    </source>
</reference>
<sequence length="731" mass="84162">MEHKRISINESFPSQDFAIKIIYIDNEFEKDRITVSIGENTKLMIGYNALLKEKTIEYQLEYDDGIIETFDVMREYMYNPNYNTVGENVIVFVVDNMLYKIISIYLNGTNIQFNPFSDSKKIKLDSSKHFIVSSTLFEEGAVVIESTWFQNVPKQYLIDSKPSATLTSKYPNANGGNSLALAQCPIYNGQNITKSWNNQYATTRDVGWVRNGDNQSLWGWIDMGREMTMERIRIWINSLVEFTPTYFRIYATNNVALTDSYLPDEENMYFFSYTNDINKLVEQNALSTGDNDNGVDYHNGSINTSQWHEFGKSNDPTRTITKNLNSGYHRYSFCNRSDYFTKYNRTGRYFFLEFYPAKYKTQIMELRIKGNYTPVINQSILSTTTVENSSGSLAFTLTKERLLDSSGKLYKSTVITDSSNNSKTMTKTVNFTNNNKKEVTNTLTNGSDNLHIHITKKTNMTNFISKKVIRLNADNDTDDYYLRDLGYGEYDFKYLWHSTPFGESASSPAVVSMKYRNSQVVENYYYLNGANDMLVHRFGKSLSGMLTILGSEHPYIDNIVKVQDATWFISFFFRKVSTSSEKRLFQLEFTKNWGVGDDIYAFTYSDGKVQIRIRLSESTLYLEKTYSLMNDNNHFCMSYNQEGTGTSKIRMWVNDDYGGYQTFTRVGTNSNSTVKQFKVGLSGDNNVLTNVLVGNKTPLNINSDFQVVDIPLNHIPYTRTHSEALREMLAK</sequence>
<dbReference type="AlphaFoldDB" id="A0A6C0BS32"/>
<organism evidence="1">
    <name type="scientific">viral metagenome</name>
    <dbReference type="NCBI Taxonomy" id="1070528"/>
    <lineage>
        <taxon>unclassified sequences</taxon>
        <taxon>metagenomes</taxon>
        <taxon>organismal metagenomes</taxon>
    </lineage>
</organism>
<dbReference type="EMBL" id="MN739223">
    <property type="protein sequence ID" value="QHS94434.1"/>
    <property type="molecule type" value="Genomic_DNA"/>
</dbReference>
<name>A0A6C0BS32_9ZZZZ</name>
<evidence type="ECO:0000313" key="1">
    <source>
        <dbReference type="EMBL" id="QHS94434.1"/>
    </source>
</evidence>
<protein>
    <submittedName>
        <fullName evidence="1">Uncharacterized protein</fullName>
    </submittedName>
</protein>
<accession>A0A6C0BS32</accession>